<comment type="similarity">
    <text evidence="3">Belongs to the ribose 5-phosphate isomerase family.</text>
</comment>
<dbReference type="PANTHER" id="PTHR11934">
    <property type="entry name" value="RIBOSE-5-PHOSPHATE ISOMERASE"/>
    <property type="match status" value="1"/>
</dbReference>
<dbReference type="OrthoDB" id="1555531at2759"/>
<dbReference type="NCBIfam" id="TIGR00021">
    <property type="entry name" value="rpiA"/>
    <property type="match status" value="1"/>
</dbReference>
<evidence type="ECO:0000256" key="1">
    <source>
        <dbReference type="ARBA" id="ARBA00001713"/>
    </source>
</evidence>
<dbReference type="CDD" id="cd01398">
    <property type="entry name" value="RPI_A"/>
    <property type="match status" value="1"/>
</dbReference>
<dbReference type="UniPathway" id="UPA00115">
    <property type="reaction ID" value="UER00412"/>
</dbReference>
<keyword evidence="10" id="KW-1185">Reference proteome</keyword>
<comment type="pathway">
    <text evidence="2">Carbohydrate degradation; pentose phosphate pathway; D-ribose 5-phosphate from D-ribulose 5-phosphate (non-oxidative stage): step 1/1.</text>
</comment>
<dbReference type="SUPFAM" id="SSF75445">
    <property type="entry name" value="D-ribose-5-phosphate isomerase (RpiA), lid domain"/>
    <property type="match status" value="1"/>
</dbReference>
<feature type="non-terminal residue" evidence="9">
    <location>
        <position position="1"/>
    </location>
</feature>
<evidence type="ECO:0000313" key="10">
    <source>
        <dbReference type="Proteomes" id="UP000267821"/>
    </source>
</evidence>
<keyword evidence="6 9" id="KW-0413">Isomerase</keyword>
<evidence type="ECO:0000256" key="7">
    <source>
        <dbReference type="ARBA" id="ARBA00029734"/>
    </source>
</evidence>
<evidence type="ECO:0000313" key="9">
    <source>
        <dbReference type="EMBL" id="RPB22159.1"/>
    </source>
</evidence>
<evidence type="ECO:0000256" key="5">
    <source>
        <dbReference type="ARBA" id="ARBA00019150"/>
    </source>
</evidence>
<dbReference type="GO" id="GO:0006014">
    <property type="term" value="P:D-ribose metabolic process"/>
    <property type="evidence" value="ECO:0007669"/>
    <property type="project" value="TreeGrafter"/>
</dbReference>
<dbReference type="AlphaFoldDB" id="A0A3N4LL09"/>
<dbReference type="GO" id="GO:0005737">
    <property type="term" value="C:cytoplasm"/>
    <property type="evidence" value="ECO:0007669"/>
    <property type="project" value="TreeGrafter"/>
</dbReference>
<name>A0A3N4LL09_9PEZI</name>
<protein>
    <recommendedName>
        <fullName evidence="5">Ribose-5-phosphate isomerase</fullName>
        <ecNumber evidence="4">5.3.1.6</ecNumber>
    </recommendedName>
    <alternativeName>
        <fullName evidence="8">D-ribose-5-phosphate ketol-isomerase</fullName>
    </alternativeName>
    <alternativeName>
        <fullName evidence="7">Phosphoriboisomerase</fullName>
    </alternativeName>
</protein>
<dbReference type="Gene3D" id="3.30.70.260">
    <property type="match status" value="1"/>
</dbReference>
<dbReference type="FunCoup" id="A0A3N4LL09">
    <property type="interactions" value="896"/>
</dbReference>
<dbReference type="EMBL" id="ML121554">
    <property type="protein sequence ID" value="RPB22159.1"/>
    <property type="molecule type" value="Genomic_DNA"/>
</dbReference>
<evidence type="ECO:0000256" key="2">
    <source>
        <dbReference type="ARBA" id="ARBA00004988"/>
    </source>
</evidence>
<dbReference type="SUPFAM" id="SSF100950">
    <property type="entry name" value="NagB/RpiA/CoA transferase-like"/>
    <property type="match status" value="1"/>
</dbReference>
<sequence length="168" mass="17641">IAFDGADEVDPALNCIKGGGACLFQEKLVAVKADKFVIVADFRKISSSLSMAYAAGVPIEVVPQAVSWVAKRLLELGAVNPKLRMGGMAKAGPCVTDNGNFIIDAPFHDGCVLGKQGEGEGEVRDLAEEIKKIVGVVEHGIFSKGNAKAVVAYFGMEDGTVMTRAEEA</sequence>
<dbReference type="GO" id="GO:0004751">
    <property type="term" value="F:ribose-5-phosphate isomerase activity"/>
    <property type="evidence" value="ECO:0007669"/>
    <property type="project" value="UniProtKB-EC"/>
</dbReference>
<dbReference type="Proteomes" id="UP000267821">
    <property type="component" value="Unassembled WGS sequence"/>
</dbReference>
<gene>
    <name evidence="9" type="ORF">L211DRAFT_885932</name>
</gene>
<dbReference type="InParanoid" id="A0A3N4LL09"/>
<dbReference type="PANTHER" id="PTHR11934:SF0">
    <property type="entry name" value="RIBOSE-5-PHOSPHATE ISOMERASE"/>
    <property type="match status" value="1"/>
</dbReference>
<organism evidence="9 10">
    <name type="scientific">Terfezia boudieri ATCC MYA-4762</name>
    <dbReference type="NCBI Taxonomy" id="1051890"/>
    <lineage>
        <taxon>Eukaryota</taxon>
        <taxon>Fungi</taxon>
        <taxon>Dikarya</taxon>
        <taxon>Ascomycota</taxon>
        <taxon>Pezizomycotina</taxon>
        <taxon>Pezizomycetes</taxon>
        <taxon>Pezizales</taxon>
        <taxon>Pezizaceae</taxon>
        <taxon>Terfezia</taxon>
    </lineage>
</organism>
<dbReference type="Gene3D" id="3.40.50.1360">
    <property type="match status" value="1"/>
</dbReference>
<dbReference type="EC" id="5.3.1.6" evidence="4"/>
<proteinExistence type="inferred from homology"/>
<dbReference type="InterPro" id="IPR037171">
    <property type="entry name" value="NagB/RpiA_transferase-like"/>
</dbReference>
<evidence type="ECO:0000256" key="8">
    <source>
        <dbReference type="ARBA" id="ARBA00032273"/>
    </source>
</evidence>
<evidence type="ECO:0000256" key="4">
    <source>
        <dbReference type="ARBA" id="ARBA00011959"/>
    </source>
</evidence>
<accession>A0A3N4LL09</accession>
<comment type="catalytic activity">
    <reaction evidence="1">
        <text>aldehydo-D-ribose 5-phosphate = D-ribulose 5-phosphate</text>
        <dbReference type="Rhea" id="RHEA:14657"/>
        <dbReference type="ChEBI" id="CHEBI:58121"/>
        <dbReference type="ChEBI" id="CHEBI:58273"/>
        <dbReference type="EC" id="5.3.1.6"/>
    </reaction>
</comment>
<evidence type="ECO:0000256" key="3">
    <source>
        <dbReference type="ARBA" id="ARBA00008088"/>
    </source>
</evidence>
<dbReference type="Pfam" id="PF06026">
    <property type="entry name" value="Rib_5-P_isom_A"/>
    <property type="match status" value="1"/>
</dbReference>
<dbReference type="GO" id="GO:0009052">
    <property type="term" value="P:pentose-phosphate shunt, non-oxidative branch"/>
    <property type="evidence" value="ECO:0007669"/>
    <property type="project" value="InterPro"/>
</dbReference>
<evidence type="ECO:0000256" key="6">
    <source>
        <dbReference type="ARBA" id="ARBA00023235"/>
    </source>
</evidence>
<dbReference type="InterPro" id="IPR004788">
    <property type="entry name" value="Ribose5P_isomerase_type_A"/>
</dbReference>
<reference evidence="9 10" key="1">
    <citation type="journal article" date="2018" name="Nat. Ecol. Evol.">
        <title>Pezizomycetes genomes reveal the molecular basis of ectomycorrhizal truffle lifestyle.</title>
        <authorList>
            <person name="Murat C."/>
            <person name="Payen T."/>
            <person name="Noel B."/>
            <person name="Kuo A."/>
            <person name="Morin E."/>
            <person name="Chen J."/>
            <person name="Kohler A."/>
            <person name="Krizsan K."/>
            <person name="Balestrini R."/>
            <person name="Da Silva C."/>
            <person name="Montanini B."/>
            <person name="Hainaut M."/>
            <person name="Levati E."/>
            <person name="Barry K.W."/>
            <person name="Belfiori B."/>
            <person name="Cichocki N."/>
            <person name="Clum A."/>
            <person name="Dockter R.B."/>
            <person name="Fauchery L."/>
            <person name="Guy J."/>
            <person name="Iotti M."/>
            <person name="Le Tacon F."/>
            <person name="Lindquist E.A."/>
            <person name="Lipzen A."/>
            <person name="Malagnac F."/>
            <person name="Mello A."/>
            <person name="Molinier V."/>
            <person name="Miyauchi S."/>
            <person name="Poulain J."/>
            <person name="Riccioni C."/>
            <person name="Rubini A."/>
            <person name="Sitrit Y."/>
            <person name="Splivallo R."/>
            <person name="Traeger S."/>
            <person name="Wang M."/>
            <person name="Zifcakova L."/>
            <person name="Wipf D."/>
            <person name="Zambonelli A."/>
            <person name="Paolocci F."/>
            <person name="Nowrousian M."/>
            <person name="Ottonello S."/>
            <person name="Baldrian P."/>
            <person name="Spatafora J.W."/>
            <person name="Henrissat B."/>
            <person name="Nagy L.G."/>
            <person name="Aury J.M."/>
            <person name="Wincker P."/>
            <person name="Grigoriev I.V."/>
            <person name="Bonfante P."/>
            <person name="Martin F.M."/>
        </authorList>
    </citation>
    <scope>NUCLEOTIDE SEQUENCE [LARGE SCALE GENOMIC DNA]</scope>
    <source>
        <strain evidence="9 10">ATCC MYA-4762</strain>
    </source>
</reference>
<dbReference type="STRING" id="1051890.A0A3N4LL09"/>